<reference evidence="3 4" key="2">
    <citation type="journal article" date="2017" name="Genome Biol.">
        <title>New reference genome sequences of hot pepper reveal the massive evolution of plant disease-resistance genes by retroduplication.</title>
        <authorList>
            <person name="Kim S."/>
            <person name="Park J."/>
            <person name="Yeom S.I."/>
            <person name="Kim Y.M."/>
            <person name="Seo E."/>
            <person name="Kim K.T."/>
            <person name="Kim M.S."/>
            <person name="Lee J.M."/>
            <person name="Cheong K."/>
            <person name="Shin H.S."/>
            <person name="Kim S.B."/>
            <person name="Han K."/>
            <person name="Lee J."/>
            <person name="Park M."/>
            <person name="Lee H.A."/>
            <person name="Lee H.Y."/>
            <person name="Lee Y."/>
            <person name="Oh S."/>
            <person name="Lee J.H."/>
            <person name="Choi E."/>
            <person name="Choi E."/>
            <person name="Lee S.E."/>
            <person name="Jeon J."/>
            <person name="Kim H."/>
            <person name="Choi G."/>
            <person name="Song H."/>
            <person name="Lee J."/>
            <person name="Lee S.C."/>
            <person name="Kwon J.K."/>
            <person name="Lee H.Y."/>
            <person name="Koo N."/>
            <person name="Hong Y."/>
            <person name="Kim R.W."/>
            <person name="Kang W.H."/>
            <person name="Huh J.H."/>
            <person name="Kang B.C."/>
            <person name="Yang T.J."/>
            <person name="Lee Y.H."/>
            <person name="Bennetzen J.L."/>
            <person name="Choi D."/>
        </authorList>
    </citation>
    <scope>NUCLEOTIDE SEQUENCE [LARGE SCALE GENOMIC DNA]</scope>
    <source>
        <strain evidence="4">cv. CM334</strain>
    </source>
</reference>
<evidence type="ECO:0000256" key="1">
    <source>
        <dbReference type="SAM" id="MobiDB-lite"/>
    </source>
</evidence>
<dbReference type="Proteomes" id="UP000222542">
    <property type="component" value="Unassembled WGS sequence"/>
</dbReference>
<proteinExistence type="predicted"/>
<dbReference type="AlphaFoldDB" id="A0A1U8GXV5"/>
<feature type="region of interest" description="Disordered" evidence="1">
    <location>
        <begin position="67"/>
        <end position="108"/>
    </location>
</feature>
<protein>
    <submittedName>
        <fullName evidence="3">Uncharacterized protein</fullName>
    </submittedName>
</protein>
<dbReference type="STRING" id="4072.A0A1U8GXV5"/>
<feature type="compositionally biased region" description="Pro residues" evidence="1">
    <location>
        <begin position="67"/>
        <end position="103"/>
    </location>
</feature>
<accession>A0A1U8GXV5</accession>
<sequence>MAIMKMLMMLVVAAILFCSHHQVTKAQDIALVTTNDESDSLSSSPFDILCQYWPWPYPWPRPCPPPRPRPRPRPCAPPPPPPCSPPPRSPPPPPPPRSPPPRPAMSCSSSDKQKVQKCFNETVSIDECCPTFQNILGKSCPCYQYAEDLDNQVLITAEAYCDFSTPCKGVPPPPPKSPPPRPTAACSASDKLKVQKCFNETVSIDACCPTFQSILGKSCLCYQYAEELDNQVLITAEAYCDFGSPCKGVQVIKLSKDE</sequence>
<keyword evidence="4" id="KW-1185">Reference proteome</keyword>
<organism evidence="3 4">
    <name type="scientific">Capsicum annuum</name>
    <name type="common">Capsicum pepper</name>
    <dbReference type="NCBI Taxonomy" id="4072"/>
    <lineage>
        <taxon>Eukaryota</taxon>
        <taxon>Viridiplantae</taxon>
        <taxon>Streptophyta</taxon>
        <taxon>Embryophyta</taxon>
        <taxon>Tracheophyta</taxon>
        <taxon>Spermatophyta</taxon>
        <taxon>Magnoliopsida</taxon>
        <taxon>eudicotyledons</taxon>
        <taxon>Gunneridae</taxon>
        <taxon>Pentapetalae</taxon>
        <taxon>asterids</taxon>
        <taxon>lamiids</taxon>
        <taxon>Solanales</taxon>
        <taxon>Solanaceae</taxon>
        <taxon>Solanoideae</taxon>
        <taxon>Capsiceae</taxon>
        <taxon>Capsicum</taxon>
    </lineage>
</organism>
<evidence type="ECO:0000313" key="3">
    <source>
        <dbReference type="EMBL" id="PHT93703.1"/>
    </source>
</evidence>
<name>A0A1U8GXV5_CAPAN</name>
<reference evidence="3 4" key="1">
    <citation type="journal article" date="2014" name="Nat. Genet.">
        <title>Genome sequence of the hot pepper provides insights into the evolution of pungency in Capsicum species.</title>
        <authorList>
            <person name="Kim S."/>
            <person name="Park M."/>
            <person name="Yeom S.I."/>
            <person name="Kim Y.M."/>
            <person name="Lee J.M."/>
            <person name="Lee H.A."/>
            <person name="Seo E."/>
            <person name="Choi J."/>
            <person name="Cheong K."/>
            <person name="Kim K.T."/>
            <person name="Jung K."/>
            <person name="Lee G.W."/>
            <person name="Oh S.K."/>
            <person name="Bae C."/>
            <person name="Kim S.B."/>
            <person name="Lee H.Y."/>
            <person name="Kim S.Y."/>
            <person name="Kim M.S."/>
            <person name="Kang B.C."/>
            <person name="Jo Y.D."/>
            <person name="Yang H.B."/>
            <person name="Jeong H.J."/>
            <person name="Kang W.H."/>
            <person name="Kwon J.K."/>
            <person name="Shin C."/>
            <person name="Lim J.Y."/>
            <person name="Park J.H."/>
            <person name="Huh J.H."/>
            <person name="Kim J.S."/>
            <person name="Kim B.D."/>
            <person name="Cohen O."/>
            <person name="Paran I."/>
            <person name="Suh M.C."/>
            <person name="Lee S.B."/>
            <person name="Kim Y.K."/>
            <person name="Shin Y."/>
            <person name="Noh S.J."/>
            <person name="Park J."/>
            <person name="Seo Y.S."/>
            <person name="Kwon S.Y."/>
            <person name="Kim H.A."/>
            <person name="Park J.M."/>
            <person name="Kim H.J."/>
            <person name="Choi S.B."/>
            <person name="Bosland P.W."/>
            <person name="Reeves G."/>
            <person name="Jo S.H."/>
            <person name="Lee B.W."/>
            <person name="Cho H.T."/>
            <person name="Choi H.S."/>
            <person name="Lee M.S."/>
            <person name="Yu Y."/>
            <person name="Do Choi Y."/>
            <person name="Park B.S."/>
            <person name="van Deynze A."/>
            <person name="Ashrafi H."/>
            <person name="Hill T."/>
            <person name="Kim W.T."/>
            <person name="Pai H.S."/>
            <person name="Ahn H.K."/>
            <person name="Yeam I."/>
            <person name="Giovannoni J.J."/>
            <person name="Rose J.K."/>
            <person name="Sorensen I."/>
            <person name="Lee S.J."/>
            <person name="Kim R.W."/>
            <person name="Choi I.Y."/>
            <person name="Choi B.S."/>
            <person name="Lim J.S."/>
            <person name="Lee Y.H."/>
            <person name="Choi D."/>
        </authorList>
    </citation>
    <scope>NUCLEOTIDE SEQUENCE [LARGE SCALE GENOMIC DNA]</scope>
    <source>
        <strain evidence="4">cv. CM334</strain>
    </source>
</reference>
<dbReference type="OrthoDB" id="1303500at2759"/>
<dbReference type="Gramene" id="PHT93703">
    <property type="protein sequence ID" value="PHT93703"/>
    <property type="gene ID" value="T459_01585"/>
</dbReference>
<gene>
    <name evidence="3" type="ORF">T459_01585</name>
</gene>
<feature type="chain" id="PRO_5030035799" evidence="2">
    <location>
        <begin position="27"/>
        <end position="258"/>
    </location>
</feature>
<feature type="signal peptide" evidence="2">
    <location>
        <begin position="1"/>
        <end position="26"/>
    </location>
</feature>
<evidence type="ECO:0000256" key="2">
    <source>
        <dbReference type="SAM" id="SignalP"/>
    </source>
</evidence>
<dbReference type="EMBL" id="AYRZ02000001">
    <property type="protein sequence ID" value="PHT93703.1"/>
    <property type="molecule type" value="Genomic_DNA"/>
</dbReference>
<comment type="caution">
    <text evidence="3">The sequence shown here is derived from an EMBL/GenBank/DDBJ whole genome shotgun (WGS) entry which is preliminary data.</text>
</comment>
<dbReference type="OMA" id="TAEAYCD"/>
<dbReference type="PRINTS" id="PR01217">
    <property type="entry name" value="PRICHEXTENSN"/>
</dbReference>
<evidence type="ECO:0000313" key="4">
    <source>
        <dbReference type="Proteomes" id="UP000222542"/>
    </source>
</evidence>
<keyword evidence="2" id="KW-0732">Signal</keyword>